<evidence type="ECO:0000256" key="6">
    <source>
        <dbReference type="ARBA" id="ARBA00025649"/>
    </source>
</evidence>
<evidence type="ECO:0000256" key="2">
    <source>
        <dbReference type="ARBA" id="ARBA00011355"/>
    </source>
</evidence>
<dbReference type="KEGG" id="marq:MARGE09_P3327"/>
<evidence type="ECO:0000256" key="3">
    <source>
        <dbReference type="ARBA" id="ARBA00016797"/>
    </source>
</evidence>
<dbReference type="Pfam" id="PF01012">
    <property type="entry name" value="ETF"/>
    <property type="match status" value="1"/>
</dbReference>
<comment type="cofactor">
    <cofactor evidence="8">
        <name>AMP</name>
        <dbReference type="ChEBI" id="CHEBI:456215"/>
    </cofactor>
</comment>
<dbReference type="PROSITE" id="PS01065">
    <property type="entry name" value="ETF_BETA"/>
    <property type="match status" value="1"/>
</dbReference>
<comment type="subunit">
    <text evidence="2">Heterodimer of an alpha and a beta subunit.</text>
</comment>
<sequence>MKILVPIKRVVDYNVKVRPTADGTGVDIANAKMSINPFCEIAVEEAVRLKEQGVASEVIVVSAGDAKCHEQLRAAMALGADKAIHIDAPTALEPLAVAKALKGVIDREAPQLVILGKQSIDGDNNQTGQMLAALWGVGQGTFASEVKIEESSALVTREIDGGLQTVKLSLPAVVTTDLRLNEPRYAKLPDIMKAKKKPLETITLDDLGVDAAQRVTTLKTAAPAQRQAGIKVASVDELLDKLKNQAKVIS</sequence>
<dbReference type="EMBL" id="AP023086">
    <property type="protein sequence ID" value="BCD99126.1"/>
    <property type="molecule type" value="Genomic_DNA"/>
</dbReference>
<dbReference type="InterPro" id="IPR012255">
    <property type="entry name" value="ETF_b"/>
</dbReference>
<dbReference type="Proteomes" id="UP001320119">
    <property type="component" value="Chromosome"/>
</dbReference>
<dbReference type="InterPro" id="IPR014729">
    <property type="entry name" value="Rossmann-like_a/b/a_fold"/>
</dbReference>
<dbReference type="PANTHER" id="PTHR21294">
    <property type="entry name" value="ELECTRON TRANSFER FLAVOPROTEIN BETA-SUBUNIT"/>
    <property type="match status" value="1"/>
</dbReference>
<dbReference type="GO" id="GO:0009055">
    <property type="term" value="F:electron transfer activity"/>
    <property type="evidence" value="ECO:0007669"/>
    <property type="project" value="InterPro"/>
</dbReference>
<gene>
    <name evidence="10" type="ORF">MARGE09_P3327</name>
</gene>
<evidence type="ECO:0000256" key="1">
    <source>
        <dbReference type="ARBA" id="ARBA00007557"/>
    </source>
</evidence>
<dbReference type="GO" id="GO:0046395">
    <property type="term" value="P:carboxylic acid catabolic process"/>
    <property type="evidence" value="ECO:0007669"/>
    <property type="project" value="UniProtKB-ARBA"/>
</dbReference>
<evidence type="ECO:0000256" key="5">
    <source>
        <dbReference type="ARBA" id="ARBA00022982"/>
    </source>
</evidence>
<dbReference type="FunFam" id="3.40.50.620:FF:000011">
    <property type="entry name" value="Electron transfer flavoprotein subunit beta"/>
    <property type="match status" value="1"/>
</dbReference>
<evidence type="ECO:0000256" key="7">
    <source>
        <dbReference type="ARBA" id="ARBA00042002"/>
    </source>
</evidence>
<dbReference type="PANTHER" id="PTHR21294:SF8">
    <property type="entry name" value="ELECTRON TRANSFER FLAVOPROTEIN SUBUNIT BETA"/>
    <property type="match status" value="1"/>
</dbReference>
<keyword evidence="11" id="KW-1185">Reference proteome</keyword>
<evidence type="ECO:0000313" key="10">
    <source>
        <dbReference type="EMBL" id="BCD99126.1"/>
    </source>
</evidence>
<dbReference type="InterPro" id="IPR033948">
    <property type="entry name" value="ETF_beta_N"/>
</dbReference>
<feature type="domain" description="Electron transfer flavoprotein alpha/beta-subunit N-terminal" evidence="9">
    <location>
        <begin position="23"/>
        <end position="211"/>
    </location>
</feature>
<dbReference type="SUPFAM" id="SSF52402">
    <property type="entry name" value="Adenine nucleotide alpha hydrolases-like"/>
    <property type="match status" value="1"/>
</dbReference>
<name>A0AAN1WK50_9GAMM</name>
<dbReference type="AlphaFoldDB" id="A0AAN1WK50"/>
<dbReference type="CDD" id="cd01714">
    <property type="entry name" value="ETF_beta"/>
    <property type="match status" value="1"/>
</dbReference>
<proteinExistence type="inferred from homology"/>
<evidence type="ECO:0000259" key="9">
    <source>
        <dbReference type="SMART" id="SM00893"/>
    </source>
</evidence>
<dbReference type="SMART" id="SM00893">
    <property type="entry name" value="ETF"/>
    <property type="match status" value="1"/>
</dbReference>
<comment type="similarity">
    <text evidence="1">Belongs to the ETF beta-subunit/FixA family.</text>
</comment>
<reference evidence="10 11" key="1">
    <citation type="journal article" date="2022" name="IScience">
        <title>An ultrasensitive nanofiber-based assay for enzymatic hydrolysis and deep-sea microbial degradation of cellulose.</title>
        <authorList>
            <person name="Tsudome M."/>
            <person name="Tachioka M."/>
            <person name="Miyazaki M."/>
            <person name="Uchimura K."/>
            <person name="Tsuda M."/>
            <person name="Takaki Y."/>
            <person name="Deguchi S."/>
        </authorList>
    </citation>
    <scope>NUCLEOTIDE SEQUENCE [LARGE SCALE GENOMIC DNA]</scope>
    <source>
        <strain evidence="10 11">GE09</strain>
    </source>
</reference>
<keyword evidence="5" id="KW-0249">Electron transport</keyword>
<dbReference type="InterPro" id="IPR014730">
    <property type="entry name" value="ETF_a/b_N"/>
</dbReference>
<dbReference type="Gene3D" id="3.40.50.620">
    <property type="entry name" value="HUPs"/>
    <property type="match status" value="1"/>
</dbReference>
<keyword evidence="4" id="KW-0813">Transport</keyword>
<dbReference type="RefSeq" id="WP_236984076.1">
    <property type="nucleotide sequence ID" value="NZ_AP023086.1"/>
</dbReference>
<evidence type="ECO:0000256" key="8">
    <source>
        <dbReference type="ARBA" id="ARBA00049933"/>
    </source>
</evidence>
<protein>
    <recommendedName>
        <fullName evidence="3">Electron transfer flavoprotein subunit beta</fullName>
    </recommendedName>
    <alternativeName>
        <fullName evidence="7">Electron transfer flavoprotein small subunit</fullName>
    </alternativeName>
</protein>
<organism evidence="10 11">
    <name type="scientific">Marinagarivorans cellulosilyticus</name>
    <dbReference type="NCBI Taxonomy" id="2721545"/>
    <lineage>
        <taxon>Bacteria</taxon>
        <taxon>Pseudomonadati</taxon>
        <taxon>Pseudomonadota</taxon>
        <taxon>Gammaproteobacteria</taxon>
        <taxon>Cellvibrionales</taxon>
        <taxon>Cellvibrionaceae</taxon>
        <taxon>Marinagarivorans</taxon>
    </lineage>
</organism>
<comment type="function">
    <text evidence="6">The electron transfer flavoprotein serves as a specific electron acceptor for other dehydrogenases. It transfers the electrons to the main respiratory chain via ETF-ubiquinone oxidoreductase (ETF dehydrogenase).</text>
</comment>
<evidence type="ECO:0000256" key="4">
    <source>
        <dbReference type="ARBA" id="ARBA00022448"/>
    </source>
</evidence>
<accession>A0AAN1WK50</accession>
<dbReference type="InterPro" id="IPR000049">
    <property type="entry name" value="ET-Flavoprotein_bsu_CS"/>
</dbReference>
<dbReference type="PIRSF" id="PIRSF000090">
    <property type="entry name" value="Beta-ETF"/>
    <property type="match status" value="1"/>
</dbReference>
<evidence type="ECO:0000313" key="11">
    <source>
        <dbReference type="Proteomes" id="UP001320119"/>
    </source>
</evidence>